<evidence type="ECO:0000256" key="4">
    <source>
        <dbReference type="ARBA" id="ARBA00022622"/>
    </source>
</evidence>
<evidence type="ECO:0000256" key="1">
    <source>
        <dbReference type="ARBA" id="ARBA00002523"/>
    </source>
</evidence>
<accession>M4SUJ7</accession>
<feature type="compositionally biased region" description="Low complexity" evidence="8">
    <location>
        <begin position="203"/>
        <end position="216"/>
    </location>
</feature>
<keyword evidence="7" id="KW-0449">Lipoprotein</keyword>
<evidence type="ECO:0000256" key="8">
    <source>
        <dbReference type="SAM" id="MobiDB-lite"/>
    </source>
</evidence>
<protein>
    <submittedName>
        <fullName evidence="10">Variant surface glycoprotein 2286</fullName>
    </submittedName>
</protein>
<dbReference type="EMBL" id="KC611560">
    <property type="protein sequence ID" value="AGH58991.1"/>
    <property type="molecule type" value="Genomic_DNA"/>
</dbReference>
<evidence type="ECO:0000256" key="6">
    <source>
        <dbReference type="ARBA" id="ARBA00023180"/>
    </source>
</evidence>
<evidence type="ECO:0000313" key="10">
    <source>
        <dbReference type="EMBL" id="AGH58991.1"/>
    </source>
</evidence>
<feature type="region of interest" description="Disordered" evidence="8">
    <location>
        <begin position="1"/>
        <end position="32"/>
    </location>
</feature>
<keyword evidence="5" id="KW-0472">Membrane</keyword>
<reference evidence="10" key="1">
    <citation type="submission" date="2013-02" db="EMBL/GenBank/DDBJ databases">
        <authorList>
            <person name="Cross G.A.M."/>
            <person name="Kim H.-S."/>
            <person name="Wickstead B."/>
        </authorList>
    </citation>
    <scope>NUCLEOTIDE SEQUENCE</scope>
    <source>
        <strain evidence="10">Lister 427</strain>
    </source>
</reference>
<evidence type="ECO:0000256" key="5">
    <source>
        <dbReference type="ARBA" id="ARBA00023136"/>
    </source>
</evidence>
<comment type="subcellular location">
    <subcellularLocation>
        <location evidence="2">Cell membrane</location>
        <topology evidence="2">Lipid-anchor</topology>
        <topology evidence="2">GPI-anchor</topology>
    </subcellularLocation>
</comment>
<proteinExistence type="predicted"/>
<feature type="non-terminal residue" evidence="10">
    <location>
        <position position="1"/>
    </location>
</feature>
<organism evidence="10">
    <name type="scientific">Trypanosoma brucei</name>
    <dbReference type="NCBI Taxonomy" id="5691"/>
    <lineage>
        <taxon>Eukaryota</taxon>
        <taxon>Discoba</taxon>
        <taxon>Euglenozoa</taxon>
        <taxon>Kinetoplastea</taxon>
        <taxon>Metakinetoplastina</taxon>
        <taxon>Trypanosomatida</taxon>
        <taxon>Trypanosomatidae</taxon>
        <taxon>Trypanosoma</taxon>
    </lineage>
</organism>
<evidence type="ECO:0000256" key="2">
    <source>
        <dbReference type="ARBA" id="ARBA00004609"/>
    </source>
</evidence>
<feature type="domain" description="Trypanosome variant surface glycoprotein C-terminal" evidence="9">
    <location>
        <begin position="171"/>
        <end position="285"/>
    </location>
</feature>
<feature type="compositionally biased region" description="Low complexity" evidence="8">
    <location>
        <begin position="13"/>
        <end position="28"/>
    </location>
</feature>
<dbReference type="GO" id="GO:0098552">
    <property type="term" value="C:side of membrane"/>
    <property type="evidence" value="ECO:0007669"/>
    <property type="project" value="UniProtKB-KW"/>
</dbReference>
<evidence type="ECO:0000256" key="7">
    <source>
        <dbReference type="ARBA" id="ARBA00023288"/>
    </source>
</evidence>
<evidence type="ECO:0000256" key="3">
    <source>
        <dbReference type="ARBA" id="ARBA00022475"/>
    </source>
</evidence>
<dbReference type="VEuPathDB" id="TriTrypDB:Tb427_000577200"/>
<feature type="compositionally biased region" description="Basic residues" evidence="8">
    <location>
        <begin position="1"/>
        <end position="12"/>
    </location>
</feature>
<feature type="region of interest" description="Disordered" evidence="8">
    <location>
        <begin position="191"/>
        <end position="216"/>
    </location>
</feature>
<keyword evidence="4" id="KW-0336">GPI-anchor</keyword>
<keyword evidence="3" id="KW-1003">Cell membrane</keyword>
<name>M4SUJ7_9TRYP</name>
<evidence type="ECO:0000259" key="9">
    <source>
        <dbReference type="Pfam" id="PF10659"/>
    </source>
</evidence>
<dbReference type="InterPro" id="IPR019609">
    <property type="entry name" value="Variant_surf_glycoprt_trypan_C"/>
</dbReference>
<comment type="function">
    <text evidence="1">VSG forms a coat on the surface of the parasite. The trypanosome evades the immune response of the host by expressing a series of antigenically distinct VSGs from an estimated 1000 VSG genes.</text>
</comment>
<dbReference type="GO" id="GO:0005886">
    <property type="term" value="C:plasma membrane"/>
    <property type="evidence" value="ECO:0007669"/>
    <property type="project" value="UniProtKB-SubCell"/>
</dbReference>
<reference evidence="10" key="2">
    <citation type="journal article" date="2014" name="Mol. Biochem. Parasitol.">
        <title>Capturing the variant surface glycoprotein repertoire (the VSGnome) of Trypanosoma brucei Lister 427.</title>
        <authorList>
            <person name="Cross G.A."/>
            <person name="Kim H.S."/>
            <person name="Wickstead B."/>
        </authorList>
    </citation>
    <scope>NUCLEOTIDE SEQUENCE</scope>
    <source>
        <strain evidence="10">Lister 427</strain>
    </source>
</reference>
<dbReference type="AlphaFoldDB" id="M4SUJ7"/>
<sequence>SRRISPTRRISRSRAASASASREAQSSSNCCTTLKPTDLTPANIRSAVAAALEKIKQHAGATFNMILGKESNNNDFRASDEAGCVDYSAVISGGKLVHIEPTWAAHMLAAADAPQQLEEAGKTSEQARAHLEDLKEREKALHTTLLIVEDTISTQPQQTDNANPVSEKQICKPQNKTATDCPSEHCDYDDKETDGNKCKPKPGSGTTAAGTGEASKGGATTTGCAAHFNEQTACEKMNEGKEKPVCAWKKGGEGDKDKYELRCRNGSFLANKKCALMVSAFESLLVF</sequence>
<keyword evidence="6" id="KW-0325">Glycoprotein</keyword>
<dbReference type="Pfam" id="PF10659">
    <property type="entry name" value="Trypan_glycop_C"/>
    <property type="match status" value="1"/>
</dbReference>